<keyword evidence="1" id="KW-0175">Coiled coil</keyword>
<keyword evidence="5" id="KW-1185">Reference proteome</keyword>
<proteinExistence type="inferred from homology"/>
<dbReference type="PANTHER" id="PTHR32258">
    <property type="entry name" value="PROTEIN NETWORKED 4A"/>
    <property type="match status" value="1"/>
</dbReference>
<dbReference type="EMBL" id="JADFTS010000009">
    <property type="protein sequence ID" value="KAF9588656.1"/>
    <property type="molecule type" value="Genomic_DNA"/>
</dbReference>
<evidence type="ECO:0000256" key="1">
    <source>
        <dbReference type="ARBA" id="ARBA00023054"/>
    </source>
</evidence>
<name>A0A835LIK8_9MAGN</name>
<evidence type="ECO:0000256" key="2">
    <source>
        <dbReference type="ARBA" id="ARBA00038006"/>
    </source>
</evidence>
<dbReference type="Proteomes" id="UP000631114">
    <property type="component" value="Unassembled WGS sequence"/>
</dbReference>
<protein>
    <recommendedName>
        <fullName evidence="3">NAB domain-containing protein</fullName>
    </recommendedName>
</protein>
<dbReference type="GO" id="GO:0005886">
    <property type="term" value="C:plasma membrane"/>
    <property type="evidence" value="ECO:0007669"/>
    <property type="project" value="TreeGrafter"/>
</dbReference>
<organism evidence="4 5">
    <name type="scientific">Coptis chinensis</name>
    <dbReference type="NCBI Taxonomy" id="261450"/>
    <lineage>
        <taxon>Eukaryota</taxon>
        <taxon>Viridiplantae</taxon>
        <taxon>Streptophyta</taxon>
        <taxon>Embryophyta</taxon>
        <taxon>Tracheophyta</taxon>
        <taxon>Spermatophyta</taxon>
        <taxon>Magnoliopsida</taxon>
        <taxon>Ranunculales</taxon>
        <taxon>Ranunculaceae</taxon>
        <taxon>Coptidoideae</taxon>
        <taxon>Coptis</taxon>
    </lineage>
</organism>
<sequence length="104" mass="11985">MMHVMDFRSMMFTVTDMDSKVKAMFKLIEEDLILFTRRGGDVLQETPELMKPVEKFYRAYRALAKKDTITLGSTPSAHRTMVEAFPNQVPFVFADDSPSSQNRD</sequence>
<reference evidence="4 5" key="1">
    <citation type="submission" date="2020-10" db="EMBL/GenBank/DDBJ databases">
        <title>The Coptis chinensis genome and diversification of protoberbering-type alkaloids.</title>
        <authorList>
            <person name="Wang B."/>
            <person name="Shu S."/>
            <person name="Song C."/>
            <person name="Liu Y."/>
        </authorList>
    </citation>
    <scope>NUCLEOTIDE SEQUENCE [LARGE SCALE GENOMIC DNA]</scope>
    <source>
        <strain evidence="4">HL-2020</strain>
        <tissue evidence="4">Leaf</tissue>
    </source>
</reference>
<evidence type="ECO:0000313" key="4">
    <source>
        <dbReference type="EMBL" id="KAF9588656.1"/>
    </source>
</evidence>
<accession>A0A835LIK8</accession>
<evidence type="ECO:0000313" key="5">
    <source>
        <dbReference type="Proteomes" id="UP000631114"/>
    </source>
</evidence>
<dbReference type="AlphaFoldDB" id="A0A835LIK8"/>
<dbReference type="PANTHER" id="PTHR32258:SF6">
    <property type="entry name" value="PROTEIN NETWORKED 1A"/>
    <property type="match status" value="1"/>
</dbReference>
<dbReference type="InterPro" id="IPR011684">
    <property type="entry name" value="NAB"/>
</dbReference>
<dbReference type="InterPro" id="IPR051861">
    <property type="entry name" value="NET_actin-binding_domain"/>
</dbReference>
<gene>
    <name evidence="4" type="ORF">IFM89_014377</name>
</gene>
<comment type="similarity">
    <text evidence="2">Belongs to the NET family.</text>
</comment>
<comment type="caution">
    <text evidence="4">The sequence shown here is derived from an EMBL/GenBank/DDBJ whole genome shotgun (WGS) entry which is preliminary data.</text>
</comment>
<feature type="domain" description="NAB" evidence="3">
    <location>
        <begin position="13"/>
        <end position="66"/>
    </location>
</feature>
<dbReference type="GO" id="GO:0051015">
    <property type="term" value="F:actin filament binding"/>
    <property type="evidence" value="ECO:0007669"/>
    <property type="project" value="TreeGrafter"/>
</dbReference>
<dbReference type="OrthoDB" id="2019833at2759"/>
<evidence type="ECO:0000259" key="3">
    <source>
        <dbReference type="Pfam" id="PF07765"/>
    </source>
</evidence>
<dbReference type="Pfam" id="PF07765">
    <property type="entry name" value="KIP1"/>
    <property type="match status" value="1"/>
</dbReference>